<dbReference type="AlphaFoldDB" id="A0A4P5PBI5"/>
<reference evidence="2" key="1">
    <citation type="submission" date="2019-02" db="EMBL/GenBank/DDBJ databases">
        <title>Draft genome sequence of Enterococcus sp. Gos25-1.</title>
        <authorList>
            <person name="Tanaka N."/>
            <person name="Shiwa Y."/>
            <person name="Fujita N."/>
        </authorList>
    </citation>
    <scope>NUCLEOTIDE SEQUENCE [LARGE SCALE GENOMIC DNA]</scope>
    <source>
        <strain evidence="2">Gos25-1</strain>
    </source>
</reference>
<sequence>MDSYTIDLVHEEGMTNKIQAFLCASFFVTIAEENMRDDVYERIKGNKSNKNIWG</sequence>
<protein>
    <submittedName>
        <fullName evidence="1">Uncharacterized protein</fullName>
    </submittedName>
</protein>
<proteinExistence type="predicted"/>
<comment type="caution">
    <text evidence="1">The sequence shown here is derived from an EMBL/GenBank/DDBJ whole genome shotgun (WGS) entry which is preliminary data.</text>
</comment>
<gene>
    <name evidence="1" type="ORF">NRIC_06930</name>
</gene>
<accession>A0A4P5PBI5</accession>
<name>A0A4P5PBI5_9ENTE</name>
<evidence type="ECO:0000313" key="1">
    <source>
        <dbReference type="EMBL" id="GCF92802.1"/>
    </source>
</evidence>
<evidence type="ECO:0000313" key="2">
    <source>
        <dbReference type="Proteomes" id="UP000290567"/>
    </source>
</evidence>
<dbReference type="EMBL" id="BJCC01000006">
    <property type="protein sequence ID" value="GCF92802.1"/>
    <property type="molecule type" value="Genomic_DNA"/>
</dbReference>
<dbReference type="Proteomes" id="UP000290567">
    <property type="component" value="Unassembled WGS sequence"/>
</dbReference>
<organism evidence="1 2">
    <name type="scientific">Enterococcus florum</name>
    <dbReference type="NCBI Taxonomy" id="2480627"/>
    <lineage>
        <taxon>Bacteria</taxon>
        <taxon>Bacillati</taxon>
        <taxon>Bacillota</taxon>
        <taxon>Bacilli</taxon>
        <taxon>Lactobacillales</taxon>
        <taxon>Enterococcaceae</taxon>
        <taxon>Enterococcus</taxon>
    </lineage>
</organism>
<keyword evidence="2" id="KW-1185">Reference proteome</keyword>